<evidence type="ECO:0000256" key="1">
    <source>
        <dbReference type="ARBA" id="ARBA00004141"/>
    </source>
</evidence>
<dbReference type="PANTHER" id="PTHR43077:SF10">
    <property type="entry name" value="TRANSPORT PERMEASE PROTEIN"/>
    <property type="match status" value="1"/>
</dbReference>
<feature type="transmembrane region" description="Helical" evidence="6">
    <location>
        <begin position="743"/>
        <end position="764"/>
    </location>
</feature>
<evidence type="ECO:0000256" key="4">
    <source>
        <dbReference type="ARBA" id="ARBA00023136"/>
    </source>
</evidence>
<dbReference type="InterPro" id="IPR017500">
    <property type="entry name" value="Phage_infect_YhgE_N"/>
</dbReference>
<feature type="transmembrane region" description="Helical" evidence="6">
    <location>
        <begin position="716"/>
        <end position="737"/>
    </location>
</feature>
<evidence type="ECO:0000256" key="5">
    <source>
        <dbReference type="SAM" id="MobiDB-lite"/>
    </source>
</evidence>
<feature type="transmembrane region" description="Helical" evidence="6">
    <location>
        <begin position="771"/>
        <end position="790"/>
    </location>
</feature>
<dbReference type="Proteomes" id="UP000197208">
    <property type="component" value="Unassembled WGS sequence"/>
</dbReference>
<dbReference type="AlphaFoldDB" id="A0A246BQD8"/>
<dbReference type="GO" id="GO:0016020">
    <property type="term" value="C:membrane"/>
    <property type="evidence" value="ECO:0007669"/>
    <property type="project" value="UniProtKB-SubCell"/>
</dbReference>
<accession>A0A246BQD8</accession>
<comment type="subcellular location">
    <subcellularLocation>
        <location evidence="1">Membrane</location>
        <topology evidence="1">Multi-pass membrane protein</topology>
    </subcellularLocation>
</comment>
<dbReference type="RefSeq" id="WP_088247698.1">
    <property type="nucleotide sequence ID" value="NZ_BNAM01000003.1"/>
</dbReference>
<keyword evidence="3 6" id="KW-1133">Transmembrane helix</keyword>
<feature type="compositionally biased region" description="Pro residues" evidence="5">
    <location>
        <begin position="1"/>
        <end position="14"/>
    </location>
</feature>
<dbReference type="InterPro" id="IPR017501">
    <property type="entry name" value="Phage_infect_YhgE_C"/>
</dbReference>
<keyword evidence="9" id="KW-1185">Reference proteome</keyword>
<dbReference type="NCBIfam" id="TIGR03062">
    <property type="entry name" value="pip_yhgE_Cterm"/>
    <property type="match status" value="1"/>
</dbReference>
<evidence type="ECO:0000256" key="3">
    <source>
        <dbReference type="ARBA" id="ARBA00022989"/>
    </source>
</evidence>
<feature type="transmembrane region" description="Helical" evidence="6">
    <location>
        <begin position="828"/>
        <end position="845"/>
    </location>
</feature>
<feature type="domain" description="ABC-2 type transporter transmembrane" evidence="7">
    <location>
        <begin position="47"/>
        <end position="180"/>
    </location>
</feature>
<dbReference type="Gene3D" id="1.10.287.950">
    <property type="entry name" value="Methyl-accepting chemotaxis protein"/>
    <property type="match status" value="1"/>
</dbReference>
<dbReference type="NCBIfam" id="TIGR03061">
    <property type="entry name" value="pip_yhgE_Nterm"/>
    <property type="match status" value="1"/>
</dbReference>
<sequence>MNTLPPDAPTPPAAPRSGRLNADYQALTPAERSLWRYPIMWAAAAAFLFVPLIYVGVYLMSVWDPAGNLPDLPAAIVNLDRGTVSRGETVNVGRDLLTELDKDPPVQFRRYPTQAQAEAAVRRGDVYFALTIPADFSRRAVSGSSSEHGLLQLYRAPGLNYYASTVSDRVASAIAEDLNATLGENRWEVVQNSLADVQQGFRDLHGATVKLADGAQTLLDGSGKLAGGAATLASGAGTLADGAGRLATGAGDLSGGVDRLTGGVGRLSSSLKQLEAAAPGEKQLAPLRSGAAKLASGTGTLAGGLGQLAGGSEQLAAAAKKLGSGAAQVDTGTRQLAGQLPALSSGLGDLNGGAATLASGAERLSGGLAKAGTGAKQASDGATQLAAGLGRLDTGLGTLQTGAQSLQSGATSLAAALNDTPAVQGARALQTGATSLADGLKDSKAASAATSQGAQALARQLPGLSSGLNDLSGGAAQLQTGATRLAAGAASAQTGAQKAAAGAAQLATATTQLRSGAQKLAGGAGTLAANARQAATGATQLAAGAQSLQTGVNTLVDGNLKIKDALGQITANLPAAQDLSALSSGGRTLATSSEQLADGARKLATGAGTLRSGTTDLQGGARQLRDGLVTLRDRIPTDTEQLGGDPDGLARSVKVRTEDFANVPNNGNAFAPYFIALALWVGATLTTFIFPFLLIPDSGRHTGQVARVLRKLSVPLLIVAGQAGIVVLGVHLMGVQFMNPTQVLLTSLAGSVTFMIVILALNLLFGPAGRVLALILLIVQLAASGGSYPVELSSPAFQAIHNLIPVTELINALRHAMFGAFEGQYWDFMGRMGLVALIGFTVALISRRRWVYIPDDRFRSPIITDVG</sequence>
<dbReference type="EMBL" id="NHMK01000009">
    <property type="protein sequence ID" value="OWL97883.1"/>
    <property type="molecule type" value="Genomic_DNA"/>
</dbReference>
<dbReference type="Gene3D" id="3.40.1710.10">
    <property type="entry name" value="abc type-2 transporter like domain"/>
    <property type="match status" value="1"/>
</dbReference>
<dbReference type="GO" id="GO:0140359">
    <property type="term" value="F:ABC-type transporter activity"/>
    <property type="evidence" value="ECO:0007669"/>
    <property type="project" value="InterPro"/>
</dbReference>
<dbReference type="PANTHER" id="PTHR43077">
    <property type="entry name" value="TRANSPORT PERMEASE YVFS-RELATED"/>
    <property type="match status" value="1"/>
</dbReference>
<feature type="transmembrane region" description="Helical" evidence="6">
    <location>
        <begin position="39"/>
        <end position="63"/>
    </location>
</feature>
<protein>
    <recommendedName>
        <fullName evidence="7">ABC-2 type transporter transmembrane domain-containing protein</fullName>
    </recommendedName>
</protein>
<dbReference type="InterPro" id="IPR023908">
    <property type="entry name" value="xxxLxxG_rpt"/>
</dbReference>
<evidence type="ECO:0000256" key="6">
    <source>
        <dbReference type="SAM" id="Phobius"/>
    </source>
</evidence>
<dbReference type="Pfam" id="PF12698">
    <property type="entry name" value="ABC2_membrane_3"/>
    <property type="match status" value="1"/>
</dbReference>
<evidence type="ECO:0000259" key="7">
    <source>
        <dbReference type="Pfam" id="PF12698"/>
    </source>
</evidence>
<name>A0A246BQD8_9DEIO</name>
<dbReference type="NCBIfam" id="TIGR03057">
    <property type="entry name" value="xxxLxxG_by_4"/>
    <property type="match status" value="6"/>
</dbReference>
<proteinExistence type="predicted"/>
<dbReference type="OrthoDB" id="9811483at2"/>
<feature type="region of interest" description="Disordered" evidence="5">
    <location>
        <begin position="1"/>
        <end position="20"/>
    </location>
</feature>
<evidence type="ECO:0000313" key="9">
    <source>
        <dbReference type="Proteomes" id="UP000197208"/>
    </source>
</evidence>
<keyword evidence="4 6" id="KW-0472">Membrane</keyword>
<evidence type="ECO:0000256" key="2">
    <source>
        <dbReference type="ARBA" id="ARBA00022692"/>
    </source>
</evidence>
<keyword evidence="2 6" id="KW-0812">Transmembrane</keyword>
<comment type="caution">
    <text evidence="8">The sequence shown here is derived from an EMBL/GenBank/DDBJ whole genome shotgun (WGS) entry which is preliminary data.</text>
</comment>
<organism evidence="8 9">
    <name type="scientific">Deinococcus indicus</name>
    <dbReference type="NCBI Taxonomy" id="223556"/>
    <lineage>
        <taxon>Bacteria</taxon>
        <taxon>Thermotogati</taxon>
        <taxon>Deinococcota</taxon>
        <taxon>Deinococci</taxon>
        <taxon>Deinococcales</taxon>
        <taxon>Deinococcaceae</taxon>
        <taxon>Deinococcus</taxon>
    </lineage>
</organism>
<reference evidence="8 9" key="1">
    <citation type="submission" date="2017-05" db="EMBL/GenBank/DDBJ databases">
        <title>De novo genome assembly of Deniococcus indicus strain DR1.</title>
        <authorList>
            <person name="Chauhan D."/>
            <person name="Yennamalli R.M."/>
            <person name="Priyadarshini R."/>
        </authorList>
    </citation>
    <scope>NUCLEOTIDE SEQUENCE [LARGE SCALE GENOMIC DNA]</scope>
    <source>
        <strain evidence="8 9">DR1</strain>
    </source>
</reference>
<dbReference type="InterPro" id="IPR051328">
    <property type="entry name" value="T7SS_ABC-Transporter"/>
</dbReference>
<dbReference type="InterPro" id="IPR013525">
    <property type="entry name" value="ABC2_TM"/>
</dbReference>
<gene>
    <name evidence="8" type="ORF">CBQ26_06490</name>
</gene>
<evidence type="ECO:0000313" key="8">
    <source>
        <dbReference type="EMBL" id="OWL97883.1"/>
    </source>
</evidence>
<feature type="transmembrane region" description="Helical" evidence="6">
    <location>
        <begin position="670"/>
        <end position="695"/>
    </location>
</feature>